<dbReference type="AlphaFoldDB" id="A0ABD1YQT7"/>
<dbReference type="InterPro" id="IPR036396">
    <property type="entry name" value="Cyt_P450_sf"/>
</dbReference>
<dbReference type="InterPro" id="IPR001128">
    <property type="entry name" value="Cyt_P450"/>
</dbReference>
<comment type="similarity">
    <text evidence="1">Belongs to the cytochrome P450 family.</text>
</comment>
<dbReference type="EMBL" id="JBHFFA010000003">
    <property type="protein sequence ID" value="KAL2633136.1"/>
    <property type="molecule type" value="Genomic_DNA"/>
</dbReference>
<dbReference type="PANTHER" id="PTHR47944:SF4">
    <property type="entry name" value="OS09G0441700 PROTEIN"/>
    <property type="match status" value="1"/>
</dbReference>
<dbReference type="GO" id="GO:0044550">
    <property type="term" value="P:secondary metabolite biosynthetic process"/>
    <property type="evidence" value="ECO:0007669"/>
    <property type="project" value="UniProtKB-ARBA"/>
</dbReference>
<dbReference type="Proteomes" id="UP001605036">
    <property type="component" value="Unassembled WGS sequence"/>
</dbReference>
<dbReference type="PRINTS" id="PR00463">
    <property type="entry name" value="EP450I"/>
</dbReference>
<evidence type="ECO:0000256" key="1">
    <source>
        <dbReference type="ARBA" id="ARBA00010617"/>
    </source>
</evidence>
<gene>
    <name evidence="5" type="ORF">R1flu_004615</name>
</gene>
<dbReference type="Gene3D" id="1.10.630.10">
    <property type="entry name" value="Cytochrome P450"/>
    <property type="match status" value="1"/>
</dbReference>
<reference evidence="5 6" key="1">
    <citation type="submission" date="2024-09" db="EMBL/GenBank/DDBJ databases">
        <title>Chromosome-scale assembly of Riccia fluitans.</title>
        <authorList>
            <person name="Paukszto L."/>
            <person name="Sawicki J."/>
            <person name="Karawczyk K."/>
            <person name="Piernik-Szablinska J."/>
            <person name="Szczecinska M."/>
            <person name="Mazdziarz M."/>
        </authorList>
    </citation>
    <scope>NUCLEOTIDE SEQUENCE [LARGE SCALE GENOMIC DNA]</scope>
    <source>
        <strain evidence="5">Rf_01</strain>
        <tissue evidence="5">Aerial parts of the thallus</tissue>
    </source>
</reference>
<keyword evidence="6" id="KW-1185">Reference proteome</keyword>
<dbReference type="GO" id="GO:0016491">
    <property type="term" value="F:oxidoreductase activity"/>
    <property type="evidence" value="ECO:0007669"/>
    <property type="project" value="UniProtKB-KW"/>
</dbReference>
<dbReference type="SUPFAM" id="SSF48264">
    <property type="entry name" value="Cytochrome P450"/>
    <property type="match status" value="1"/>
</dbReference>
<protein>
    <recommendedName>
        <fullName evidence="7">Cytochrome P450</fullName>
    </recommendedName>
</protein>
<evidence type="ECO:0000313" key="6">
    <source>
        <dbReference type="Proteomes" id="UP001605036"/>
    </source>
</evidence>
<evidence type="ECO:0008006" key="7">
    <source>
        <dbReference type="Google" id="ProtNLM"/>
    </source>
</evidence>
<accession>A0ABD1YQT7</accession>
<evidence type="ECO:0000256" key="4">
    <source>
        <dbReference type="ARBA" id="ARBA00023004"/>
    </source>
</evidence>
<dbReference type="InterPro" id="IPR002401">
    <property type="entry name" value="Cyt_P450_E_grp-I"/>
</dbReference>
<keyword evidence="2" id="KW-0479">Metal-binding</keyword>
<dbReference type="PANTHER" id="PTHR47944">
    <property type="entry name" value="CYTOCHROME P450 98A9"/>
    <property type="match status" value="1"/>
</dbReference>
<evidence type="ECO:0000256" key="2">
    <source>
        <dbReference type="ARBA" id="ARBA00022723"/>
    </source>
</evidence>
<dbReference type="Pfam" id="PF00067">
    <property type="entry name" value="p450"/>
    <property type="match status" value="1"/>
</dbReference>
<sequence length="536" mass="60508">MMNFKEGVKLSLGALIGVAVVVHGTKLALQIAAKWPKKPLPPGPRPRPVFGNVLQLGPSPCRMLAKVCEQYGGVMSFWVGSHPTVILTSAQIVVELFSRKRAPDTFESRPGMLIHGGVLTMGEARGYRRYMNVSTHKSLQWRKLRRILSTYLIHTNRTTKFHPLRESNRDHVLAVILENLKKEASASKCFVLNSRKHLRPGILNLLFTTCFGSVVDLTTGLMDHQLLRLLTAFKEVVKLGVTSRFSDYLPILPEVPATIADIELAESAKRAEECCVQTVGVIRKRFHPKDPKKSHLLHSFLDVLCNLRGDEKLNDREITWILSEILLTATDNTSTLVEWALGQLIYRPDLQAMIQAEIDRVIGGNKTISENDIEQMPYLKAMVKETLRVNHPVMLTLPHVTTKPLEVCDGMYLLPSGTTVIAHIPALYTDPNVWDNPYEFRPERYFSDMDEEREEPERLQLQSDIFSAVRRFSPGQGLVLLKAQILIAKILQSFDLLPAFDGRPKPFDETSSSEFGVINQMKLPLDISFRPRSTIF</sequence>
<evidence type="ECO:0000256" key="3">
    <source>
        <dbReference type="ARBA" id="ARBA00023002"/>
    </source>
</evidence>
<proteinExistence type="inferred from homology"/>
<name>A0ABD1YQT7_9MARC</name>
<dbReference type="GO" id="GO:0046872">
    <property type="term" value="F:metal ion binding"/>
    <property type="evidence" value="ECO:0007669"/>
    <property type="project" value="UniProtKB-KW"/>
</dbReference>
<organism evidence="5 6">
    <name type="scientific">Riccia fluitans</name>
    <dbReference type="NCBI Taxonomy" id="41844"/>
    <lineage>
        <taxon>Eukaryota</taxon>
        <taxon>Viridiplantae</taxon>
        <taxon>Streptophyta</taxon>
        <taxon>Embryophyta</taxon>
        <taxon>Marchantiophyta</taxon>
        <taxon>Marchantiopsida</taxon>
        <taxon>Marchantiidae</taxon>
        <taxon>Marchantiales</taxon>
        <taxon>Ricciaceae</taxon>
        <taxon>Riccia</taxon>
    </lineage>
</organism>
<evidence type="ECO:0000313" key="5">
    <source>
        <dbReference type="EMBL" id="KAL2633136.1"/>
    </source>
</evidence>
<keyword evidence="4" id="KW-0408">Iron</keyword>
<comment type="caution">
    <text evidence="5">The sequence shown here is derived from an EMBL/GenBank/DDBJ whole genome shotgun (WGS) entry which is preliminary data.</text>
</comment>
<keyword evidence="3" id="KW-0560">Oxidoreductase</keyword>